<gene>
    <name evidence="9" type="ORF">M1L60_27235</name>
</gene>
<evidence type="ECO:0000256" key="5">
    <source>
        <dbReference type="ARBA" id="ARBA00022989"/>
    </source>
</evidence>
<keyword evidence="6 8" id="KW-0472">Membrane</keyword>
<evidence type="ECO:0000256" key="8">
    <source>
        <dbReference type="SAM" id="Phobius"/>
    </source>
</evidence>
<dbReference type="InterPro" id="IPR036259">
    <property type="entry name" value="MFS_trans_sf"/>
</dbReference>
<evidence type="ECO:0000313" key="10">
    <source>
        <dbReference type="Proteomes" id="UP001523369"/>
    </source>
</evidence>
<comment type="subcellular location">
    <subcellularLocation>
        <location evidence="1">Cell membrane</location>
        <topology evidence="1">Multi-pass membrane protein</topology>
    </subcellularLocation>
</comment>
<keyword evidence="2" id="KW-0813">Transport</keyword>
<feature type="transmembrane region" description="Helical" evidence="8">
    <location>
        <begin position="36"/>
        <end position="59"/>
    </location>
</feature>
<feature type="transmembrane region" description="Helical" evidence="8">
    <location>
        <begin position="328"/>
        <end position="348"/>
    </location>
</feature>
<dbReference type="Proteomes" id="UP001523369">
    <property type="component" value="Unassembled WGS sequence"/>
</dbReference>
<feature type="transmembrane region" description="Helical" evidence="8">
    <location>
        <begin position="486"/>
        <end position="505"/>
    </location>
</feature>
<keyword evidence="3" id="KW-1003">Cell membrane</keyword>
<dbReference type="PANTHER" id="PTHR23517:SF3">
    <property type="entry name" value="INTEGRAL MEMBRANE TRANSPORT PROTEIN"/>
    <property type="match status" value="1"/>
</dbReference>
<dbReference type="Gene3D" id="1.20.1250.20">
    <property type="entry name" value="MFS general substrate transporter like domains"/>
    <property type="match status" value="2"/>
</dbReference>
<dbReference type="Pfam" id="PF07690">
    <property type="entry name" value="MFS_1"/>
    <property type="match status" value="1"/>
</dbReference>
<evidence type="ECO:0000313" key="9">
    <source>
        <dbReference type="EMBL" id="MCO8274300.1"/>
    </source>
</evidence>
<feature type="transmembrane region" description="Helical" evidence="8">
    <location>
        <begin position="166"/>
        <end position="186"/>
    </location>
</feature>
<organism evidence="9 10">
    <name type="scientific">Paractinoplanes aksuensis</name>
    <dbReference type="NCBI Taxonomy" id="2939490"/>
    <lineage>
        <taxon>Bacteria</taxon>
        <taxon>Bacillati</taxon>
        <taxon>Actinomycetota</taxon>
        <taxon>Actinomycetes</taxon>
        <taxon>Micromonosporales</taxon>
        <taxon>Micromonosporaceae</taxon>
        <taxon>Paractinoplanes</taxon>
    </lineage>
</organism>
<evidence type="ECO:0000256" key="3">
    <source>
        <dbReference type="ARBA" id="ARBA00022475"/>
    </source>
</evidence>
<dbReference type="InterPro" id="IPR050171">
    <property type="entry name" value="MFS_Transporters"/>
</dbReference>
<dbReference type="RefSeq" id="WP_253240376.1">
    <property type="nucleotide sequence ID" value="NZ_JAMYJR010000030.1"/>
</dbReference>
<evidence type="ECO:0000256" key="7">
    <source>
        <dbReference type="SAM" id="MobiDB-lite"/>
    </source>
</evidence>
<dbReference type="SUPFAM" id="SSF103473">
    <property type="entry name" value="MFS general substrate transporter"/>
    <property type="match status" value="1"/>
</dbReference>
<feature type="transmembrane region" description="Helical" evidence="8">
    <location>
        <begin position="238"/>
        <end position="257"/>
    </location>
</feature>
<feature type="transmembrane region" description="Helical" evidence="8">
    <location>
        <begin position="525"/>
        <end position="548"/>
    </location>
</feature>
<keyword evidence="4 8" id="KW-0812">Transmembrane</keyword>
<keyword evidence="10" id="KW-1185">Reference proteome</keyword>
<feature type="transmembrane region" description="Helical" evidence="8">
    <location>
        <begin position="102"/>
        <end position="121"/>
    </location>
</feature>
<feature type="compositionally biased region" description="Pro residues" evidence="7">
    <location>
        <begin position="383"/>
        <end position="399"/>
    </location>
</feature>
<dbReference type="EMBL" id="JAMYJR010000030">
    <property type="protein sequence ID" value="MCO8274300.1"/>
    <property type="molecule type" value="Genomic_DNA"/>
</dbReference>
<feature type="transmembrane region" description="Helical" evidence="8">
    <location>
        <begin position="79"/>
        <end position="96"/>
    </location>
</feature>
<dbReference type="PANTHER" id="PTHR23517">
    <property type="entry name" value="RESISTANCE PROTEIN MDTM, PUTATIVE-RELATED-RELATED"/>
    <property type="match status" value="1"/>
</dbReference>
<sequence>MEAVAGAPAKVREARVQGAAALANGPRELLDFVLPLWAGAAVGASATQVGLLVAVELAVSMAARPVAGWLADVRDRRRVAAVGALLYALSCVGYAFAGDLAIAFGSAAVGGVGGALLWVSVRAMAAERLAEDSAVFAKLTAAEENGSWIAFVAGLTLLQVAGYRYVFLACAAACLLAAAALLSAPARVVPPAPPLPGSTWRRLRPMLLAVVITIAAEAAIGLLLLLHLQRHFELEVVQIAYVFLPGAIVMALLPTWLHRFVVRYGRTRVLAVASVSSAVFAAALAWSPPVVVIAGLWILSGVAWAAVIPIQQAVIAEASGARVGRGMGAYEAAVLLGALIGSVAAGVLYDAASWALACAVAAAVILSGAVLVPWSVRAVGVPDIPPPPPPVVAPKPEGTPHPDTTSPNTPHADTTPADATRVDTPPADAPHANMSPADASRVDTPAEVPPVRARHGATPAGDATGAEPRPEPKPARSPYRRLIEHAAIYTIAQIVLLVLAESWLLDLARGSGDALNGTREGGESFVYAAGRSWTFIIVIDLVWTLIAARRARRKPQ</sequence>
<evidence type="ECO:0000256" key="4">
    <source>
        <dbReference type="ARBA" id="ARBA00022692"/>
    </source>
</evidence>
<evidence type="ECO:0000256" key="6">
    <source>
        <dbReference type="ARBA" id="ARBA00023136"/>
    </source>
</evidence>
<name>A0ABT1DWH1_9ACTN</name>
<reference evidence="9 10" key="1">
    <citation type="submission" date="2022-06" db="EMBL/GenBank/DDBJ databases">
        <title>New Species of the Genus Actinoplanes, ActinopZanes ferrugineus.</title>
        <authorList>
            <person name="Ding P."/>
        </authorList>
    </citation>
    <scope>NUCLEOTIDE SEQUENCE [LARGE SCALE GENOMIC DNA]</scope>
    <source>
        <strain evidence="9 10">TRM88003</strain>
    </source>
</reference>
<feature type="transmembrane region" description="Helical" evidence="8">
    <location>
        <begin position="292"/>
        <end position="316"/>
    </location>
</feature>
<proteinExistence type="predicted"/>
<feature type="transmembrane region" description="Helical" evidence="8">
    <location>
        <begin position="354"/>
        <end position="374"/>
    </location>
</feature>
<comment type="caution">
    <text evidence="9">The sequence shown here is derived from an EMBL/GenBank/DDBJ whole genome shotgun (WGS) entry which is preliminary data.</text>
</comment>
<feature type="transmembrane region" description="Helical" evidence="8">
    <location>
        <begin position="207"/>
        <end position="226"/>
    </location>
</feature>
<dbReference type="InterPro" id="IPR011701">
    <property type="entry name" value="MFS"/>
</dbReference>
<protein>
    <submittedName>
        <fullName evidence="9">MFS transporter</fullName>
    </submittedName>
</protein>
<feature type="compositionally biased region" description="Low complexity" evidence="7">
    <location>
        <begin position="409"/>
        <end position="419"/>
    </location>
</feature>
<feature type="region of interest" description="Disordered" evidence="7">
    <location>
        <begin position="383"/>
        <end position="476"/>
    </location>
</feature>
<accession>A0ABT1DWH1</accession>
<evidence type="ECO:0000256" key="2">
    <source>
        <dbReference type="ARBA" id="ARBA00022448"/>
    </source>
</evidence>
<evidence type="ECO:0000256" key="1">
    <source>
        <dbReference type="ARBA" id="ARBA00004651"/>
    </source>
</evidence>
<keyword evidence="5 8" id="KW-1133">Transmembrane helix</keyword>